<organism evidence="1 2">
    <name type="scientific">Bradyrhizobium yuanmingense</name>
    <dbReference type="NCBI Taxonomy" id="108015"/>
    <lineage>
        <taxon>Bacteria</taxon>
        <taxon>Pseudomonadati</taxon>
        <taxon>Pseudomonadota</taxon>
        <taxon>Alphaproteobacteria</taxon>
        <taxon>Hyphomicrobiales</taxon>
        <taxon>Nitrobacteraceae</taxon>
        <taxon>Bradyrhizobium</taxon>
    </lineage>
</organism>
<protein>
    <submittedName>
        <fullName evidence="1">Uncharacterized protein</fullName>
    </submittedName>
</protein>
<evidence type="ECO:0000313" key="2">
    <source>
        <dbReference type="Proteomes" id="UP001565474"/>
    </source>
</evidence>
<accession>A0ABV4GSL5</accession>
<evidence type="ECO:0000313" key="1">
    <source>
        <dbReference type="EMBL" id="MEY9474948.1"/>
    </source>
</evidence>
<gene>
    <name evidence="1" type="ORF">ABH992_007347</name>
</gene>
<dbReference type="Proteomes" id="UP001565474">
    <property type="component" value="Unassembled WGS sequence"/>
</dbReference>
<keyword evidence="2" id="KW-1185">Reference proteome</keyword>
<reference evidence="1 2" key="1">
    <citation type="submission" date="2024-07" db="EMBL/GenBank/DDBJ databases">
        <title>Genomic Encyclopedia of Type Strains, Phase V (KMG-V): Genome sequencing to study the core and pangenomes of soil and plant-associated prokaryotes.</title>
        <authorList>
            <person name="Whitman W."/>
        </authorList>
    </citation>
    <scope>NUCLEOTIDE SEQUENCE [LARGE SCALE GENOMIC DNA]</scope>
    <source>
        <strain evidence="1 2">USDA 222</strain>
    </source>
</reference>
<sequence length="48" mass="5862">MDKPTQEQLSELKRLSREARVEDWSEIVRSKEEAEMRIRDLKEKARME</sequence>
<name>A0ABV4GSL5_9BRAD</name>
<comment type="caution">
    <text evidence="1">The sequence shown here is derived from an EMBL/GenBank/DDBJ whole genome shotgun (WGS) entry which is preliminary data.</text>
</comment>
<proteinExistence type="predicted"/>
<dbReference type="RefSeq" id="WP_157785148.1">
    <property type="nucleotide sequence ID" value="NZ_JBGBYD010000002.1"/>
</dbReference>
<dbReference type="EMBL" id="JBGBZN010000002">
    <property type="protein sequence ID" value="MEY9474948.1"/>
    <property type="molecule type" value="Genomic_DNA"/>
</dbReference>